<evidence type="ECO:0000313" key="6">
    <source>
        <dbReference type="Proteomes" id="UP000095087"/>
    </source>
</evidence>
<keyword evidence="3" id="KW-0029">Amino-acid transport</keyword>
<keyword evidence="3" id="KW-0813">Transport</keyword>
<keyword evidence="2" id="KW-0732">Signal</keyword>
<name>A0A1E2S075_9HYPH</name>
<dbReference type="InterPro" id="IPR051010">
    <property type="entry name" value="BCAA_transport"/>
</dbReference>
<dbReference type="OrthoDB" id="7210494at2"/>
<evidence type="ECO:0000256" key="3">
    <source>
        <dbReference type="ARBA" id="ARBA00022970"/>
    </source>
</evidence>
<proteinExistence type="inferred from homology"/>
<reference evidence="5 6" key="1">
    <citation type="submission" date="2016-07" db="EMBL/GenBank/DDBJ databases">
        <title>Draft genome sequence of Methyloligella halotolerans C2T (VKM B-2706T=CCUG 61687T=DSM 25045T), a halotolerant polyhydroxybutyrate accumulating methylotroph.</title>
        <authorList>
            <person name="Vasilenko O.V."/>
            <person name="Doronina N.V."/>
            <person name="Poroshina M.N."/>
            <person name="Tarlachkov S.V."/>
            <person name="Trotsenko Y.A."/>
        </authorList>
    </citation>
    <scope>NUCLEOTIDE SEQUENCE [LARGE SCALE GENOMIC DNA]</scope>
    <source>
        <strain evidence="5 6">VKM B-2706</strain>
    </source>
</reference>
<protein>
    <submittedName>
        <fullName evidence="5">Penicillin-binding protein activator LpoA</fullName>
    </submittedName>
</protein>
<dbReference type="PANTHER" id="PTHR30483">
    <property type="entry name" value="LEUCINE-SPECIFIC-BINDING PROTEIN"/>
    <property type="match status" value="1"/>
</dbReference>
<gene>
    <name evidence="5" type="ORF">A7A08_01054</name>
</gene>
<sequence>MRSVEKLCALMSAARALLGAIFVALLVAACTGGPGGGGGGYSEGDGGLAPTGSGGVKVALLLPLSGSGDAPQIAQALRQAGELALFEFNNPNVTLVPKDTKGTPQGAAEAAESAVSEKAELIIGPLFADEVRAVAPVAGRSGIPVIAFSSDRNVAGNNVYLMSFLAGADVGRIASYALSRGKKNFAVLIPESAYGTIAEREFAKAVASAGGRTVVRATYPTGGGANLSGPVGRVAGAVKSGQQVDALFLPAGPDELRAIGPLLASNGIAGGKTQLLGTGLWNAPGIGSNSALVGGWYPRPIPAAGTVLPNATNPPMAVSRRGWRACPTMR</sequence>
<dbReference type="AlphaFoldDB" id="A0A1E2S075"/>
<dbReference type="InterPro" id="IPR028082">
    <property type="entry name" value="Peripla_BP_I"/>
</dbReference>
<dbReference type="GO" id="GO:0006865">
    <property type="term" value="P:amino acid transport"/>
    <property type="evidence" value="ECO:0007669"/>
    <property type="project" value="UniProtKB-KW"/>
</dbReference>
<dbReference type="Proteomes" id="UP000095087">
    <property type="component" value="Unassembled WGS sequence"/>
</dbReference>
<accession>A0A1E2S075</accession>
<dbReference type="Gene3D" id="3.40.50.2300">
    <property type="match status" value="2"/>
</dbReference>
<dbReference type="SUPFAM" id="SSF53822">
    <property type="entry name" value="Periplasmic binding protein-like I"/>
    <property type="match status" value="1"/>
</dbReference>
<evidence type="ECO:0000313" key="5">
    <source>
        <dbReference type="EMBL" id="ODA67887.1"/>
    </source>
</evidence>
<keyword evidence="6" id="KW-1185">Reference proteome</keyword>
<evidence type="ECO:0000259" key="4">
    <source>
        <dbReference type="Pfam" id="PF13458"/>
    </source>
</evidence>
<dbReference type="Pfam" id="PF13458">
    <property type="entry name" value="Peripla_BP_6"/>
    <property type="match status" value="1"/>
</dbReference>
<feature type="domain" description="Leucine-binding protein" evidence="4">
    <location>
        <begin position="56"/>
        <end position="283"/>
    </location>
</feature>
<organism evidence="5 6">
    <name type="scientific">Methyloligella halotolerans</name>
    <dbReference type="NCBI Taxonomy" id="1177755"/>
    <lineage>
        <taxon>Bacteria</taxon>
        <taxon>Pseudomonadati</taxon>
        <taxon>Pseudomonadota</taxon>
        <taxon>Alphaproteobacteria</taxon>
        <taxon>Hyphomicrobiales</taxon>
        <taxon>Hyphomicrobiaceae</taxon>
        <taxon>Methyloligella</taxon>
    </lineage>
</organism>
<dbReference type="InterPro" id="IPR028081">
    <property type="entry name" value="Leu-bd"/>
</dbReference>
<dbReference type="PANTHER" id="PTHR30483:SF6">
    <property type="entry name" value="PERIPLASMIC BINDING PROTEIN OF ABC TRANSPORTER FOR NATURAL AMINO ACIDS"/>
    <property type="match status" value="1"/>
</dbReference>
<evidence type="ECO:0000256" key="2">
    <source>
        <dbReference type="ARBA" id="ARBA00022729"/>
    </source>
</evidence>
<dbReference type="CDD" id="cd06339">
    <property type="entry name" value="PBP1_YraM_LppC_lipoprotein-like"/>
    <property type="match status" value="1"/>
</dbReference>
<dbReference type="PROSITE" id="PS51257">
    <property type="entry name" value="PROKAR_LIPOPROTEIN"/>
    <property type="match status" value="1"/>
</dbReference>
<dbReference type="EMBL" id="MASI01000002">
    <property type="protein sequence ID" value="ODA67887.1"/>
    <property type="molecule type" value="Genomic_DNA"/>
</dbReference>
<comment type="caution">
    <text evidence="5">The sequence shown here is derived from an EMBL/GenBank/DDBJ whole genome shotgun (WGS) entry which is preliminary data.</text>
</comment>
<comment type="similarity">
    <text evidence="1">Belongs to the leucine-binding protein family.</text>
</comment>
<dbReference type="STRING" id="1177755.A7A08_01054"/>
<evidence type="ECO:0000256" key="1">
    <source>
        <dbReference type="ARBA" id="ARBA00010062"/>
    </source>
</evidence>